<gene>
    <name evidence="1" type="ORF">SDC9_75787</name>
</gene>
<reference evidence="1" key="1">
    <citation type="submission" date="2019-08" db="EMBL/GenBank/DDBJ databases">
        <authorList>
            <person name="Kucharzyk K."/>
            <person name="Murdoch R.W."/>
            <person name="Higgins S."/>
            <person name="Loffler F."/>
        </authorList>
    </citation>
    <scope>NUCLEOTIDE SEQUENCE</scope>
</reference>
<dbReference type="InterPro" id="IPR021332">
    <property type="entry name" value="DUF2944"/>
</dbReference>
<organism evidence="1">
    <name type="scientific">bioreactor metagenome</name>
    <dbReference type="NCBI Taxonomy" id="1076179"/>
    <lineage>
        <taxon>unclassified sequences</taxon>
        <taxon>metagenomes</taxon>
        <taxon>ecological metagenomes</taxon>
    </lineage>
</organism>
<comment type="caution">
    <text evidence="1">The sequence shown here is derived from an EMBL/GenBank/DDBJ whole genome shotgun (WGS) entry which is preliminary data.</text>
</comment>
<protein>
    <submittedName>
        <fullName evidence="1">Uncharacterized protein</fullName>
    </submittedName>
</protein>
<accession>A0A644YLR1</accession>
<sequence>MFVDLENTPWVWRLRWSDDDGQQLHIHTHTGLPQKASAIRAALLDEEGCLYLQLPAGLGVVHSQDMVDAAAAMEAGVIPEPEEVARADLPQRFGFRRTVSALK</sequence>
<evidence type="ECO:0000313" key="1">
    <source>
        <dbReference type="EMBL" id="MPM29247.1"/>
    </source>
</evidence>
<name>A0A644YLR1_9ZZZZ</name>
<proteinExistence type="predicted"/>
<dbReference type="Pfam" id="PF11161">
    <property type="entry name" value="DUF2944"/>
    <property type="match status" value="1"/>
</dbReference>
<dbReference type="EMBL" id="VSSQ01005462">
    <property type="protein sequence ID" value="MPM29247.1"/>
    <property type="molecule type" value="Genomic_DNA"/>
</dbReference>
<dbReference type="AlphaFoldDB" id="A0A644YLR1"/>